<evidence type="ECO:0000313" key="2">
    <source>
        <dbReference type="EMBL" id="MDG4945056.1"/>
    </source>
</evidence>
<keyword evidence="1" id="KW-0812">Transmembrane</keyword>
<evidence type="ECO:0000313" key="3">
    <source>
        <dbReference type="Proteomes" id="UP001152599"/>
    </source>
</evidence>
<keyword evidence="1" id="KW-0472">Membrane</keyword>
<comment type="caution">
    <text evidence="2">The sequence shown here is derived from an EMBL/GenBank/DDBJ whole genome shotgun (WGS) entry which is preliminary data.</text>
</comment>
<keyword evidence="3" id="KW-1185">Reference proteome</keyword>
<keyword evidence="1" id="KW-1133">Transmembrane helix</keyword>
<accession>A0A9X4MZ72</accession>
<name>A0A9X4MZ72_9FLAO</name>
<sequence>MTNFTYKKNKSDITILISSKRISKIASFILIVLIIASFLLPIVFFGIGIKYNIPIRITFIITIAIFWGTSFFFLRKYLWGSYGKEIYVIKSNLLRYSYNYKLYTDKFEESFEPKITNIGLIDANDKMIYFKDIDLINISSDDYKIFFETKDKLIETTQYTYFNKIQLVEFVEFISAELQDI</sequence>
<dbReference type="Proteomes" id="UP001152599">
    <property type="component" value="Unassembled WGS sequence"/>
</dbReference>
<evidence type="ECO:0000256" key="1">
    <source>
        <dbReference type="SAM" id="Phobius"/>
    </source>
</evidence>
<feature type="transmembrane region" description="Helical" evidence="1">
    <location>
        <begin position="53"/>
        <end position="74"/>
    </location>
</feature>
<dbReference type="RefSeq" id="WP_304419781.1">
    <property type="nucleotide sequence ID" value="NZ_JANCMU010000001.1"/>
</dbReference>
<gene>
    <name evidence="2" type="ORF">NMK71_01390</name>
</gene>
<reference evidence="2" key="1">
    <citation type="submission" date="2022-07" db="EMBL/GenBank/DDBJ databases">
        <title>Description and genome-wide analysis of Profundicola chukchiensis gen. nov., sp. nov., marine bacteria isolated from bottom sediments of the Chukchi Sea.</title>
        <authorList>
            <person name="Romanenko L."/>
            <person name="Otstavnykh N."/>
            <person name="Kurilenko V."/>
            <person name="Eremeev V."/>
            <person name="Velansky P."/>
            <person name="Mikhailov V."/>
            <person name="Isaeva M."/>
        </authorList>
    </citation>
    <scope>NUCLEOTIDE SEQUENCE</scope>
    <source>
        <strain evidence="2">KMM 9713</strain>
    </source>
</reference>
<organism evidence="2 3">
    <name type="scientific">Profundicola chukchiensis</name>
    <dbReference type="NCBI Taxonomy" id="2961959"/>
    <lineage>
        <taxon>Bacteria</taxon>
        <taxon>Pseudomonadati</taxon>
        <taxon>Bacteroidota</taxon>
        <taxon>Flavobacteriia</taxon>
        <taxon>Flavobacteriales</taxon>
        <taxon>Weeksellaceae</taxon>
        <taxon>Profundicola</taxon>
    </lineage>
</organism>
<feature type="transmembrane region" description="Helical" evidence="1">
    <location>
        <begin position="25"/>
        <end position="47"/>
    </location>
</feature>
<dbReference type="AlphaFoldDB" id="A0A9X4MZ72"/>
<proteinExistence type="predicted"/>
<protein>
    <recommendedName>
        <fullName evidence="4">YcxB-like protein</fullName>
    </recommendedName>
</protein>
<evidence type="ECO:0008006" key="4">
    <source>
        <dbReference type="Google" id="ProtNLM"/>
    </source>
</evidence>
<dbReference type="EMBL" id="JANCMU010000001">
    <property type="protein sequence ID" value="MDG4945056.1"/>
    <property type="molecule type" value="Genomic_DNA"/>
</dbReference>